<gene>
    <name evidence="4" type="ORF">ACG0Z6_09220</name>
</gene>
<dbReference type="PANTHER" id="PTHR13847">
    <property type="entry name" value="SARCOSINE DEHYDROGENASE-RELATED"/>
    <property type="match status" value="1"/>
</dbReference>
<dbReference type="EC" id="1.-.-.-" evidence="4"/>
<dbReference type="EMBL" id="JBIGHZ010000003">
    <property type="protein sequence ID" value="MFG6448424.1"/>
    <property type="molecule type" value="Genomic_DNA"/>
</dbReference>
<keyword evidence="5" id="KW-1185">Reference proteome</keyword>
<keyword evidence="2 4" id="KW-0560">Oxidoreductase</keyword>
<evidence type="ECO:0000256" key="1">
    <source>
        <dbReference type="ARBA" id="ARBA00009410"/>
    </source>
</evidence>
<dbReference type="RefSeq" id="WP_394460638.1">
    <property type="nucleotide sequence ID" value="NZ_JBIGHZ010000003.1"/>
</dbReference>
<dbReference type="InterPro" id="IPR006076">
    <property type="entry name" value="FAD-dep_OxRdtase"/>
</dbReference>
<comment type="caution">
    <text evidence="4">The sequence shown here is derived from an EMBL/GenBank/DDBJ whole genome shotgun (WGS) entry which is preliminary data.</text>
</comment>
<proteinExistence type="inferred from homology"/>
<feature type="domain" description="FAD dependent oxidoreductase" evidence="3">
    <location>
        <begin position="2"/>
        <end position="377"/>
    </location>
</feature>
<dbReference type="InterPro" id="IPR036188">
    <property type="entry name" value="FAD/NAD-bd_sf"/>
</dbReference>
<dbReference type="Gene3D" id="3.30.9.10">
    <property type="entry name" value="D-Amino Acid Oxidase, subunit A, domain 2"/>
    <property type="match status" value="1"/>
</dbReference>
<name>A0ABW7FVS3_9BURK</name>
<sequence>MRILVVGAGLAGMTCAYELARQGHDVCVLERLASVASGASFAPEGLMSAAWVAARPHPELQAWSHWLSHPRWMWLQRQAQRKWAADSALLQLAQLGSARAAELQAAMKLEFEERHGMLLIWRDERTWLQDKALVQNLEQQGWAAPLLSPEACRALQPGLGEALPLHGGVLLPQERTGNTRQFVQGLRQAALQLGVRLMLRTEVTAIKPGLEPAVEVTTPEGAQTLRTDAVVVCAGQDSPTLLQSLGLHAPWLPLASTTLTVPLRQLEAHPELGPQGTVVDMLSRTVVTRLGQRIRVGGGNAPTPEASARTLQATLDTLFPGAQQPGSLQAWSTQRPTLPGGRPWIGNSGLPGVWLNTGHTEHGWLQTLGAASVLADLLAQRPSTIELQSFSPAAWSQPH</sequence>
<dbReference type="Gene3D" id="3.50.50.60">
    <property type="entry name" value="FAD/NAD(P)-binding domain"/>
    <property type="match status" value="1"/>
</dbReference>
<evidence type="ECO:0000313" key="4">
    <source>
        <dbReference type="EMBL" id="MFG6448424.1"/>
    </source>
</evidence>
<dbReference type="Proteomes" id="UP001606099">
    <property type="component" value="Unassembled WGS sequence"/>
</dbReference>
<dbReference type="SUPFAM" id="SSF51905">
    <property type="entry name" value="FAD/NAD(P)-binding domain"/>
    <property type="match status" value="1"/>
</dbReference>
<comment type="similarity">
    <text evidence="1">Belongs to the DadA oxidoreductase family.</text>
</comment>
<protein>
    <submittedName>
        <fullName evidence="4">NAD(P)/FAD-dependent oxidoreductase</fullName>
        <ecNumber evidence="4">1.-.-.-</ecNumber>
    </submittedName>
</protein>
<reference evidence="4 5" key="1">
    <citation type="submission" date="2024-08" db="EMBL/GenBank/DDBJ databases">
        <authorList>
            <person name="Lu H."/>
        </authorList>
    </citation>
    <scope>NUCLEOTIDE SEQUENCE [LARGE SCALE GENOMIC DNA]</scope>
    <source>
        <strain evidence="4 5">BYS180W</strain>
    </source>
</reference>
<accession>A0ABW7FVS3</accession>
<dbReference type="Pfam" id="PF01266">
    <property type="entry name" value="DAO"/>
    <property type="match status" value="1"/>
</dbReference>
<evidence type="ECO:0000259" key="3">
    <source>
        <dbReference type="Pfam" id="PF01266"/>
    </source>
</evidence>
<evidence type="ECO:0000256" key="2">
    <source>
        <dbReference type="ARBA" id="ARBA00023002"/>
    </source>
</evidence>
<evidence type="ECO:0000313" key="5">
    <source>
        <dbReference type="Proteomes" id="UP001606099"/>
    </source>
</evidence>
<dbReference type="GO" id="GO:0016491">
    <property type="term" value="F:oxidoreductase activity"/>
    <property type="evidence" value="ECO:0007669"/>
    <property type="project" value="UniProtKB-KW"/>
</dbReference>
<dbReference type="PANTHER" id="PTHR13847:SF280">
    <property type="entry name" value="D-AMINO ACID DEHYDROGENASE"/>
    <property type="match status" value="1"/>
</dbReference>
<organism evidence="4 5">
    <name type="scientific">Roseateles rivi</name>
    <dbReference type="NCBI Taxonomy" id="3299028"/>
    <lineage>
        <taxon>Bacteria</taxon>
        <taxon>Pseudomonadati</taxon>
        <taxon>Pseudomonadota</taxon>
        <taxon>Betaproteobacteria</taxon>
        <taxon>Burkholderiales</taxon>
        <taxon>Sphaerotilaceae</taxon>
        <taxon>Roseateles</taxon>
    </lineage>
</organism>